<dbReference type="InterPro" id="IPR016476">
    <property type="entry name" value="SH3_dom_pro"/>
</dbReference>
<dbReference type="AlphaFoldDB" id="A0A0F4QW64"/>
<feature type="transmembrane region" description="Helical" evidence="7">
    <location>
        <begin position="175"/>
        <end position="197"/>
    </location>
</feature>
<accession>A0A0F4QW64</accession>
<evidence type="ECO:0000256" key="6">
    <source>
        <dbReference type="SAM" id="Coils"/>
    </source>
</evidence>
<evidence type="ECO:0000256" key="1">
    <source>
        <dbReference type="ARBA" id="ARBA00004167"/>
    </source>
</evidence>
<feature type="coiled-coil region" evidence="6">
    <location>
        <begin position="105"/>
        <end position="167"/>
    </location>
</feature>
<feature type="signal peptide" evidence="8">
    <location>
        <begin position="1"/>
        <end position="20"/>
    </location>
</feature>
<feature type="domain" description="SH3b" evidence="9">
    <location>
        <begin position="37"/>
        <end position="102"/>
    </location>
</feature>
<keyword evidence="5 7" id="KW-0472">Membrane</keyword>
<dbReference type="InterPro" id="IPR003646">
    <property type="entry name" value="SH3-like_bac-type"/>
</dbReference>
<evidence type="ECO:0000256" key="8">
    <source>
        <dbReference type="SAM" id="SignalP"/>
    </source>
</evidence>
<evidence type="ECO:0000256" key="3">
    <source>
        <dbReference type="ARBA" id="ARBA00022729"/>
    </source>
</evidence>
<keyword evidence="4 7" id="KW-1133">Transmembrane helix</keyword>
<evidence type="ECO:0000256" key="5">
    <source>
        <dbReference type="ARBA" id="ARBA00023136"/>
    </source>
</evidence>
<dbReference type="EMBL" id="JXYA01000012">
    <property type="protein sequence ID" value="KJZ10867.1"/>
    <property type="molecule type" value="Genomic_DNA"/>
</dbReference>
<dbReference type="Pfam" id="PF08239">
    <property type="entry name" value="SH3_3"/>
    <property type="match status" value="1"/>
</dbReference>
<dbReference type="NCBIfam" id="TIGR04211">
    <property type="entry name" value="SH3_and_anchor"/>
    <property type="match status" value="1"/>
</dbReference>
<protein>
    <recommendedName>
        <fullName evidence="9">SH3b domain-containing protein</fullName>
    </recommendedName>
</protein>
<keyword evidence="11" id="KW-1185">Reference proteome</keyword>
<organism evidence="10 11">
    <name type="scientific">Pseudoalteromonas rubra</name>
    <dbReference type="NCBI Taxonomy" id="43658"/>
    <lineage>
        <taxon>Bacteria</taxon>
        <taxon>Pseudomonadati</taxon>
        <taxon>Pseudomonadota</taxon>
        <taxon>Gammaproteobacteria</taxon>
        <taxon>Alteromonadales</taxon>
        <taxon>Pseudoalteromonadaceae</taxon>
        <taxon>Pseudoalteromonas</taxon>
    </lineage>
</organism>
<dbReference type="Gene3D" id="2.30.30.40">
    <property type="entry name" value="SH3 Domains"/>
    <property type="match status" value="1"/>
</dbReference>
<dbReference type="PROSITE" id="PS51781">
    <property type="entry name" value="SH3B"/>
    <property type="match status" value="1"/>
</dbReference>
<feature type="chain" id="PRO_5002476028" description="SH3b domain-containing protein" evidence="8">
    <location>
        <begin position="21"/>
        <end position="207"/>
    </location>
</feature>
<dbReference type="RefSeq" id="WP_046004187.1">
    <property type="nucleotide sequence ID" value="NZ_JXYA01000012.1"/>
</dbReference>
<reference evidence="10 11" key="1">
    <citation type="journal article" date="2015" name="BMC Genomics">
        <title>Genome mining reveals unlocked bioactive potential of marine Gram-negative bacteria.</title>
        <authorList>
            <person name="Machado H."/>
            <person name="Sonnenschein E.C."/>
            <person name="Melchiorsen J."/>
            <person name="Gram L."/>
        </authorList>
    </citation>
    <scope>NUCLEOTIDE SEQUENCE [LARGE SCALE GENOMIC DNA]</scope>
    <source>
        <strain evidence="10 11">S2471</strain>
    </source>
</reference>
<keyword evidence="2 7" id="KW-0812">Transmembrane</keyword>
<dbReference type="PIRSF" id="PIRSF006158">
    <property type="entry name" value="UCP006158_SH3"/>
    <property type="match status" value="1"/>
</dbReference>
<evidence type="ECO:0000256" key="2">
    <source>
        <dbReference type="ARBA" id="ARBA00022692"/>
    </source>
</evidence>
<dbReference type="SMART" id="SM00287">
    <property type="entry name" value="SH3b"/>
    <property type="match status" value="1"/>
</dbReference>
<dbReference type="PATRIC" id="fig|43658.5.peg.1391"/>
<evidence type="ECO:0000256" key="4">
    <source>
        <dbReference type="ARBA" id="ARBA00022989"/>
    </source>
</evidence>
<proteinExistence type="predicted"/>
<evidence type="ECO:0000259" key="9">
    <source>
        <dbReference type="PROSITE" id="PS51781"/>
    </source>
</evidence>
<comment type="caution">
    <text evidence="10">The sequence shown here is derived from an EMBL/GenBank/DDBJ whole genome shotgun (WGS) entry which is preliminary data.</text>
</comment>
<comment type="subcellular location">
    <subcellularLocation>
        <location evidence="1">Membrane</location>
        <topology evidence="1">Single-pass membrane protein</topology>
    </subcellularLocation>
</comment>
<name>A0A0F4QW64_9GAMM</name>
<evidence type="ECO:0000256" key="7">
    <source>
        <dbReference type="SAM" id="Phobius"/>
    </source>
</evidence>
<dbReference type="Proteomes" id="UP000033452">
    <property type="component" value="Unassembled WGS sequence"/>
</dbReference>
<evidence type="ECO:0000313" key="11">
    <source>
        <dbReference type="Proteomes" id="UP000033452"/>
    </source>
</evidence>
<sequence>MLKNIALPLLLSVLSLSAMAEQTELQNEPAQAQSATDNNGYIVDDLYLFMHTGPGKNYRILGSVEAGTAITILNTEQDDFIQIKDDKDREGWVQSQFVTSEPGLRQRLESANQALSDNNAQLNTLQSRIPQLEQANLQLQQDNTTLKNNITELEQALEAQVQASRNKVQTEQHMLLSYGGGIGIAGILIGVILTLVLSRRKRYDGWA</sequence>
<gene>
    <name evidence="10" type="ORF">TW77_06605</name>
</gene>
<keyword evidence="6" id="KW-0175">Coiled coil</keyword>
<keyword evidence="3 8" id="KW-0732">Signal</keyword>
<dbReference type="OrthoDB" id="9790951at2"/>
<dbReference type="GO" id="GO:0016020">
    <property type="term" value="C:membrane"/>
    <property type="evidence" value="ECO:0007669"/>
    <property type="project" value="UniProtKB-SubCell"/>
</dbReference>
<evidence type="ECO:0000313" key="10">
    <source>
        <dbReference type="EMBL" id="KJZ10867.1"/>
    </source>
</evidence>